<dbReference type="Pfam" id="PF03600">
    <property type="entry name" value="CitMHS"/>
    <property type="match status" value="1"/>
</dbReference>
<dbReference type="InterPro" id="IPR004680">
    <property type="entry name" value="Cit_transptr-like_dom"/>
</dbReference>
<keyword evidence="5 7" id="KW-1133">Transmembrane helix</keyword>
<dbReference type="Proteomes" id="UP001155586">
    <property type="component" value="Unassembled WGS sequence"/>
</dbReference>
<organism evidence="9 10">
    <name type="scientific">Vibrio paucivorans</name>
    <dbReference type="NCBI Taxonomy" id="2829489"/>
    <lineage>
        <taxon>Bacteria</taxon>
        <taxon>Pseudomonadati</taxon>
        <taxon>Pseudomonadota</taxon>
        <taxon>Gammaproteobacteria</taxon>
        <taxon>Vibrionales</taxon>
        <taxon>Vibrionaceae</taxon>
        <taxon>Vibrio</taxon>
    </lineage>
</organism>
<dbReference type="PANTHER" id="PTHR43652">
    <property type="entry name" value="BASIC AMINO ACID ANTIPORTER YFCC-RELATED"/>
    <property type="match status" value="1"/>
</dbReference>
<feature type="transmembrane region" description="Helical" evidence="7">
    <location>
        <begin position="432"/>
        <end position="450"/>
    </location>
</feature>
<evidence type="ECO:0000259" key="8">
    <source>
        <dbReference type="PROSITE" id="PS51202"/>
    </source>
</evidence>
<evidence type="ECO:0000256" key="2">
    <source>
        <dbReference type="ARBA" id="ARBA00022448"/>
    </source>
</evidence>
<feature type="transmembrane region" description="Helical" evidence="7">
    <location>
        <begin position="555"/>
        <end position="575"/>
    </location>
</feature>
<feature type="transmembrane region" description="Helical" evidence="7">
    <location>
        <begin position="31"/>
        <end position="47"/>
    </location>
</feature>
<feature type="transmembrane region" description="Helical" evidence="7">
    <location>
        <begin position="53"/>
        <end position="72"/>
    </location>
</feature>
<dbReference type="InterPro" id="IPR036721">
    <property type="entry name" value="RCK_C_sf"/>
</dbReference>
<feature type="transmembrane region" description="Helical" evidence="7">
    <location>
        <begin position="516"/>
        <end position="535"/>
    </location>
</feature>
<evidence type="ECO:0000256" key="6">
    <source>
        <dbReference type="ARBA" id="ARBA00023136"/>
    </source>
</evidence>
<dbReference type="GO" id="GO:0005886">
    <property type="term" value="C:plasma membrane"/>
    <property type="evidence" value="ECO:0007669"/>
    <property type="project" value="TreeGrafter"/>
</dbReference>
<dbReference type="PANTHER" id="PTHR43652:SF2">
    <property type="entry name" value="BASIC AMINO ACID ANTIPORTER YFCC-RELATED"/>
    <property type="match status" value="1"/>
</dbReference>
<evidence type="ECO:0000256" key="4">
    <source>
        <dbReference type="ARBA" id="ARBA00022737"/>
    </source>
</evidence>
<keyword evidence="6 7" id="KW-0472">Membrane</keyword>
<keyword evidence="3 7" id="KW-0812">Transmembrane</keyword>
<feature type="transmembrane region" description="Helical" evidence="7">
    <location>
        <begin position="387"/>
        <end position="420"/>
    </location>
</feature>
<dbReference type="EMBL" id="JAKRRX010000010">
    <property type="protein sequence ID" value="MCW8332824.1"/>
    <property type="molecule type" value="Genomic_DNA"/>
</dbReference>
<evidence type="ECO:0000313" key="10">
    <source>
        <dbReference type="Proteomes" id="UP001155586"/>
    </source>
</evidence>
<dbReference type="InterPro" id="IPR051679">
    <property type="entry name" value="DASS-Related_Transporters"/>
</dbReference>
<gene>
    <name evidence="9" type="ORF">MD483_03130</name>
</gene>
<evidence type="ECO:0000256" key="7">
    <source>
        <dbReference type="SAM" id="Phobius"/>
    </source>
</evidence>
<evidence type="ECO:0000313" key="9">
    <source>
        <dbReference type="EMBL" id="MCW8332824.1"/>
    </source>
</evidence>
<feature type="transmembrane region" description="Helical" evidence="7">
    <location>
        <begin position="169"/>
        <end position="191"/>
    </location>
</feature>
<comment type="subcellular location">
    <subcellularLocation>
        <location evidence="1">Membrane</location>
        <topology evidence="1">Multi-pass membrane protein</topology>
    </subcellularLocation>
</comment>
<feature type="transmembrane region" description="Helical" evidence="7">
    <location>
        <begin position="470"/>
        <end position="487"/>
    </location>
</feature>
<dbReference type="SUPFAM" id="SSF116726">
    <property type="entry name" value="TrkA C-terminal domain-like"/>
    <property type="match status" value="2"/>
</dbReference>
<evidence type="ECO:0000256" key="1">
    <source>
        <dbReference type="ARBA" id="ARBA00004141"/>
    </source>
</evidence>
<protein>
    <submittedName>
        <fullName evidence="9">SLC13 family permease</fullName>
    </submittedName>
</protein>
<feature type="transmembrane region" description="Helical" evidence="7">
    <location>
        <begin position="6"/>
        <end position="24"/>
    </location>
</feature>
<feature type="transmembrane region" description="Helical" evidence="7">
    <location>
        <begin position="93"/>
        <end position="118"/>
    </location>
</feature>
<dbReference type="Gene3D" id="3.30.70.1450">
    <property type="entry name" value="Regulator of K+ conductance, C-terminal domain"/>
    <property type="match status" value="2"/>
</dbReference>
<evidence type="ECO:0000256" key="5">
    <source>
        <dbReference type="ARBA" id="ARBA00022989"/>
    </source>
</evidence>
<comment type="caution">
    <text evidence="9">The sequence shown here is derived from an EMBL/GenBank/DDBJ whole genome shotgun (WGS) entry which is preliminary data.</text>
</comment>
<name>A0A9X3CBR6_9VIBR</name>
<dbReference type="AlphaFoldDB" id="A0A9X3CBR6"/>
<dbReference type="GO" id="GO:0006813">
    <property type="term" value="P:potassium ion transport"/>
    <property type="evidence" value="ECO:0007669"/>
    <property type="project" value="InterPro"/>
</dbReference>
<proteinExistence type="predicted"/>
<reference evidence="9" key="1">
    <citation type="submission" date="2022-02" db="EMBL/GenBank/DDBJ databases">
        <title>Vibrio sp. nov., a new bacterium isolated from Bohai sea, China.</title>
        <authorList>
            <person name="Yuan Y."/>
        </authorList>
    </citation>
    <scope>NUCLEOTIDE SEQUENCE</scope>
    <source>
        <strain evidence="9">DBSS07</strain>
    </source>
</reference>
<evidence type="ECO:0000256" key="3">
    <source>
        <dbReference type="ARBA" id="ARBA00022692"/>
    </source>
</evidence>
<feature type="domain" description="RCK C-terminal" evidence="8">
    <location>
        <begin position="198"/>
        <end position="282"/>
    </location>
</feature>
<dbReference type="Pfam" id="PF02080">
    <property type="entry name" value="TrkA_C"/>
    <property type="match status" value="2"/>
</dbReference>
<sequence length="577" mass="62674">MPEFFSAYFVLTAFALTIVGLIKFQSQPERVFGILLLVLVATGMVSNEQVVASFANQGVLTLVLLMVCSLALEKTKLLRKVASYVVRPSYRRSWLNLFAFSTLSSAVLNNTAVVSAMLAPVRANPHHPASKLLIPLSYSAILGGTLTLVGTSTNLIVNSMVVESGLPSIGFFDFTLVGSLLVLGCGLVLFFCCRWLPKRAEEYKTVADYFIDTKVMKGSTLIGRSVEENGLRHLESLFLVEVQRHGKLISPVTPAEVLQEGDRLLFSGDVKKITLLNQFSGLKSFANENGLPLDNLSEVIVRPESVLVGKTLKRAGFRALFDAAVVAVKRDGDPISGKLGEVVLQPGDNLVLAVGKDFKSRHNLGKNFFFVSGVETEATLSDKQEVFAVFGFVISIALSALGFVSLFKSLLLFLGILLFSKTLKPNEVLQRLPTQIWLIISSALLLSYALSNSQATSLLDSVILGNQDMFSPLIGLCIVYIATWWLTELVTNNAAAALMFPIAMGLADSLNVEPMAYIMVVAFGASASFLSPYGYQTNLMVFNAGRYKIADFLKVGFPVSVAYGVITILSISHLYNV</sequence>
<dbReference type="GO" id="GO:0008324">
    <property type="term" value="F:monoatomic cation transmembrane transporter activity"/>
    <property type="evidence" value="ECO:0007669"/>
    <property type="project" value="InterPro"/>
</dbReference>
<keyword evidence="2" id="KW-0813">Transport</keyword>
<keyword evidence="4" id="KW-0677">Repeat</keyword>
<keyword evidence="10" id="KW-1185">Reference proteome</keyword>
<accession>A0A9X3CBR6</accession>
<dbReference type="PROSITE" id="PS51202">
    <property type="entry name" value="RCK_C"/>
    <property type="match status" value="2"/>
</dbReference>
<feature type="domain" description="RCK C-terminal" evidence="8">
    <location>
        <begin position="283"/>
        <end position="370"/>
    </location>
</feature>
<dbReference type="InterPro" id="IPR006037">
    <property type="entry name" value="RCK_C"/>
</dbReference>